<dbReference type="InterPro" id="IPR019752">
    <property type="entry name" value="Pyrv/ketoisovalerate_OxRed_cat"/>
</dbReference>
<dbReference type="NCBIfam" id="TIGR02175">
    <property type="entry name" value="PorC_KorC"/>
    <property type="match status" value="1"/>
</dbReference>
<dbReference type="EMBL" id="CP104013">
    <property type="protein sequence ID" value="UYP46134.1"/>
    <property type="molecule type" value="Genomic_DNA"/>
</dbReference>
<dbReference type="SUPFAM" id="SSF53323">
    <property type="entry name" value="Pyruvate-ferredoxin oxidoreductase, PFOR, domain III"/>
    <property type="match status" value="1"/>
</dbReference>
<evidence type="ECO:0000313" key="5">
    <source>
        <dbReference type="EMBL" id="UYP46134.1"/>
    </source>
</evidence>
<evidence type="ECO:0000259" key="4">
    <source>
        <dbReference type="Pfam" id="PF01558"/>
    </source>
</evidence>
<accession>A0ABY6HRJ8</accession>
<evidence type="ECO:0000313" key="6">
    <source>
        <dbReference type="Proteomes" id="UP001208689"/>
    </source>
</evidence>
<dbReference type="EC" id="1.2.7.1" evidence="1"/>
<evidence type="ECO:0000256" key="3">
    <source>
        <dbReference type="ARBA" id="ARBA00049357"/>
    </source>
</evidence>
<sequence>MKILDTKTPFKNCDVFQKLSEFFTRGIFMTNEKIYEITCHGRGGQGAITGALLLCEVAYADGYKDVLSIPKIGAERRGAPIKAFSKISRIREIKNFAAVDDADITIIYDSSLLALPGVADAIKHGTVLINTNSEVDLSQFPENTKIYTSPVTDIALEMNLLASGYPILNVPLLGALSKIKYKDESGENTLGLNLETIREIATKKFGSKGEANYKAAVEAAKRIVELR</sequence>
<evidence type="ECO:0000256" key="1">
    <source>
        <dbReference type="ARBA" id="ARBA00012822"/>
    </source>
</evidence>
<protein>
    <recommendedName>
        <fullName evidence="1">pyruvate synthase</fullName>
        <ecNumber evidence="1">1.2.7.1</ecNumber>
    </recommendedName>
</protein>
<dbReference type="Proteomes" id="UP001208689">
    <property type="component" value="Chromosome"/>
</dbReference>
<organism evidence="5 6">
    <name type="scientific">Candidatus Lokiarchaeum ossiferum</name>
    <dbReference type="NCBI Taxonomy" id="2951803"/>
    <lineage>
        <taxon>Archaea</taxon>
        <taxon>Promethearchaeati</taxon>
        <taxon>Promethearchaeota</taxon>
        <taxon>Promethearchaeia</taxon>
        <taxon>Promethearchaeales</taxon>
        <taxon>Promethearchaeaceae</taxon>
        <taxon>Candidatus Lokiarchaeum</taxon>
    </lineage>
</organism>
<dbReference type="InterPro" id="IPR002869">
    <property type="entry name" value="Pyrv_flavodox_OxRed_cen"/>
</dbReference>
<comment type="catalytic activity">
    <reaction evidence="3">
        <text>2 oxidized [2Fe-2S]-[ferredoxin] + pyruvate + CoA = 2 reduced [2Fe-2S]-[ferredoxin] + acetyl-CoA + CO2 + H(+)</text>
        <dbReference type="Rhea" id="RHEA:12765"/>
        <dbReference type="Rhea" id="RHEA-COMP:10000"/>
        <dbReference type="Rhea" id="RHEA-COMP:10001"/>
        <dbReference type="ChEBI" id="CHEBI:15361"/>
        <dbReference type="ChEBI" id="CHEBI:15378"/>
        <dbReference type="ChEBI" id="CHEBI:16526"/>
        <dbReference type="ChEBI" id="CHEBI:33737"/>
        <dbReference type="ChEBI" id="CHEBI:33738"/>
        <dbReference type="ChEBI" id="CHEBI:57287"/>
        <dbReference type="ChEBI" id="CHEBI:57288"/>
        <dbReference type="EC" id="1.2.7.1"/>
    </reaction>
</comment>
<dbReference type="PANTHER" id="PTHR43366:SF1">
    <property type="entry name" value="PYRUVATE SYNTHASE SUBUNIT PORC"/>
    <property type="match status" value="1"/>
</dbReference>
<dbReference type="PANTHER" id="PTHR43366">
    <property type="entry name" value="PYRUVATE SYNTHASE SUBUNIT PORC"/>
    <property type="match status" value="1"/>
</dbReference>
<name>A0ABY6HRJ8_9ARCH</name>
<keyword evidence="2 5" id="KW-0560">Oxidoreductase</keyword>
<reference evidence="5" key="1">
    <citation type="submission" date="2022-09" db="EMBL/GenBank/DDBJ databases">
        <title>Actin cytoskeleton and complex cell architecture in an #Asgard archaeon.</title>
        <authorList>
            <person name="Ponce Toledo R.I."/>
            <person name="Schleper C."/>
            <person name="Rodrigues Oliveira T."/>
            <person name="Wollweber F."/>
            <person name="Xu J."/>
            <person name="Rittmann S."/>
            <person name="Klingl A."/>
            <person name="Pilhofer M."/>
        </authorList>
    </citation>
    <scope>NUCLEOTIDE SEQUENCE</scope>
    <source>
        <strain evidence="5">B-35</strain>
    </source>
</reference>
<dbReference type="InterPro" id="IPR011894">
    <property type="entry name" value="PorC_KorC"/>
</dbReference>
<keyword evidence="5" id="KW-0670">Pyruvate</keyword>
<proteinExistence type="predicted"/>
<keyword evidence="6" id="KW-1185">Reference proteome</keyword>
<dbReference type="Pfam" id="PF01558">
    <property type="entry name" value="POR"/>
    <property type="match status" value="1"/>
</dbReference>
<dbReference type="GO" id="GO:0019164">
    <property type="term" value="F:pyruvate synthase activity"/>
    <property type="evidence" value="ECO:0007669"/>
    <property type="project" value="UniProtKB-EC"/>
</dbReference>
<evidence type="ECO:0000256" key="2">
    <source>
        <dbReference type="ARBA" id="ARBA00023002"/>
    </source>
</evidence>
<dbReference type="InterPro" id="IPR051626">
    <property type="entry name" value="Oxidoreductase_gamma_subunit"/>
</dbReference>
<dbReference type="Gene3D" id="3.40.920.10">
    <property type="entry name" value="Pyruvate-ferredoxin oxidoreductase, PFOR, domain III"/>
    <property type="match status" value="1"/>
</dbReference>
<gene>
    <name evidence="5" type="ORF">NEF87_002419</name>
</gene>
<feature type="domain" description="Pyruvate/ketoisovalerate oxidoreductase catalytic" evidence="4">
    <location>
        <begin position="43"/>
        <end position="219"/>
    </location>
</feature>